<accession>A0A7J7U7G5</accession>
<dbReference type="InterPro" id="IPR039809">
    <property type="entry name" value="Chemokine_b/g/d"/>
</dbReference>
<dbReference type="GO" id="GO:0048245">
    <property type="term" value="P:eosinophil chemotaxis"/>
    <property type="evidence" value="ECO:0007669"/>
    <property type="project" value="TreeGrafter"/>
</dbReference>
<organism evidence="6 7">
    <name type="scientific">Pipistrellus kuhlii</name>
    <name type="common">Kuhl's pipistrelle</name>
    <dbReference type="NCBI Taxonomy" id="59472"/>
    <lineage>
        <taxon>Eukaryota</taxon>
        <taxon>Metazoa</taxon>
        <taxon>Chordata</taxon>
        <taxon>Craniata</taxon>
        <taxon>Vertebrata</taxon>
        <taxon>Euteleostomi</taxon>
        <taxon>Mammalia</taxon>
        <taxon>Eutheria</taxon>
        <taxon>Laurasiatheria</taxon>
        <taxon>Chiroptera</taxon>
        <taxon>Yangochiroptera</taxon>
        <taxon>Vespertilionidae</taxon>
        <taxon>Pipistrellus</taxon>
    </lineage>
</organism>
<dbReference type="CDD" id="cd00272">
    <property type="entry name" value="Chemokine_CC"/>
    <property type="match status" value="1"/>
</dbReference>
<gene>
    <name evidence="6" type="ORF">mPipKuh1_002289</name>
</gene>
<dbReference type="SMART" id="SM00199">
    <property type="entry name" value="SCY"/>
    <property type="match status" value="1"/>
</dbReference>
<dbReference type="Pfam" id="PF00048">
    <property type="entry name" value="IL8"/>
    <property type="match status" value="1"/>
</dbReference>
<dbReference type="Proteomes" id="UP000558488">
    <property type="component" value="Unassembled WGS sequence"/>
</dbReference>
<dbReference type="GO" id="GO:0070098">
    <property type="term" value="P:chemokine-mediated signaling pathway"/>
    <property type="evidence" value="ECO:0007669"/>
    <property type="project" value="TreeGrafter"/>
</dbReference>
<reference evidence="6 7" key="1">
    <citation type="journal article" date="2020" name="Nature">
        <title>Six reference-quality genomes reveal evolution of bat adaptations.</title>
        <authorList>
            <person name="Jebb D."/>
            <person name="Huang Z."/>
            <person name="Pippel M."/>
            <person name="Hughes G.M."/>
            <person name="Lavrichenko K."/>
            <person name="Devanna P."/>
            <person name="Winkler S."/>
            <person name="Jermiin L.S."/>
            <person name="Skirmuntt E.C."/>
            <person name="Katzourakis A."/>
            <person name="Burkitt-Gray L."/>
            <person name="Ray D.A."/>
            <person name="Sullivan K.A.M."/>
            <person name="Roscito J.G."/>
            <person name="Kirilenko B.M."/>
            <person name="Davalos L.M."/>
            <person name="Corthals A.P."/>
            <person name="Power M.L."/>
            <person name="Jones G."/>
            <person name="Ransome R.D."/>
            <person name="Dechmann D.K.N."/>
            <person name="Locatelli A.G."/>
            <person name="Puechmaille S.J."/>
            <person name="Fedrigo O."/>
            <person name="Jarvis E.D."/>
            <person name="Hiller M."/>
            <person name="Vernes S.C."/>
            <person name="Myers E.W."/>
            <person name="Teeling E.C."/>
        </authorList>
    </citation>
    <scope>NUCLEOTIDE SEQUENCE [LARGE SCALE GENOMIC DNA]</scope>
    <source>
        <strain evidence="6">MPipKuh1</strain>
        <tissue evidence="6">Flight muscle</tissue>
    </source>
</reference>
<dbReference type="PANTHER" id="PTHR12015:SF21">
    <property type="entry name" value="C-C MOTIF CHEMOKINE 16"/>
    <property type="match status" value="1"/>
</dbReference>
<evidence type="ECO:0000256" key="2">
    <source>
        <dbReference type="ARBA" id="ARBA00022514"/>
    </source>
</evidence>
<feature type="chain" id="PRO_5029939348" description="C-C motif chemokine" evidence="4">
    <location>
        <begin position="21"/>
        <end position="104"/>
    </location>
</feature>
<sequence length="104" mass="11654">MKVFVAALFLLILSLATVSTFEGQPRSPAAVNLSTICCFKYRHEKKVLPRKQVVGYRNALNCNLPAIVLVTNKNTEVCTNPSKEWVQNYINDPKLPLLPPVRSI</sequence>
<dbReference type="InterPro" id="IPR001811">
    <property type="entry name" value="Chemokine_IL8-like_dom"/>
</dbReference>
<keyword evidence="2 4" id="KW-0202">Cytokine</keyword>
<feature type="domain" description="Chemokine interleukin-8-like" evidence="5">
    <location>
        <begin position="34"/>
        <end position="93"/>
    </location>
</feature>
<dbReference type="AlphaFoldDB" id="A0A7J7U7G5"/>
<keyword evidence="3" id="KW-1015">Disulfide bond</keyword>
<dbReference type="PANTHER" id="PTHR12015">
    <property type="entry name" value="SMALL INDUCIBLE CYTOKINE A"/>
    <property type="match status" value="1"/>
</dbReference>
<dbReference type="GO" id="GO:0048020">
    <property type="term" value="F:CCR chemokine receptor binding"/>
    <property type="evidence" value="ECO:0007669"/>
    <property type="project" value="TreeGrafter"/>
</dbReference>
<dbReference type="GO" id="GO:0061844">
    <property type="term" value="P:antimicrobial humoral immune response mediated by antimicrobial peptide"/>
    <property type="evidence" value="ECO:0007669"/>
    <property type="project" value="TreeGrafter"/>
</dbReference>
<dbReference type="GO" id="GO:0008009">
    <property type="term" value="F:chemokine activity"/>
    <property type="evidence" value="ECO:0007669"/>
    <property type="project" value="InterPro"/>
</dbReference>
<dbReference type="InterPro" id="IPR036048">
    <property type="entry name" value="Interleukin_8-like_sf"/>
</dbReference>
<name>A0A7J7U7G5_PIPKU</name>
<comment type="caution">
    <text evidence="6">The sequence shown here is derived from an EMBL/GenBank/DDBJ whole genome shotgun (WGS) entry which is preliminary data.</text>
</comment>
<comment type="subcellular location">
    <subcellularLocation>
        <location evidence="4">Secreted</location>
    </subcellularLocation>
</comment>
<evidence type="ECO:0000313" key="7">
    <source>
        <dbReference type="Proteomes" id="UP000558488"/>
    </source>
</evidence>
<dbReference type="GO" id="GO:0006954">
    <property type="term" value="P:inflammatory response"/>
    <property type="evidence" value="ECO:0007669"/>
    <property type="project" value="TreeGrafter"/>
</dbReference>
<dbReference type="GO" id="GO:0030335">
    <property type="term" value="P:positive regulation of cell migration"/>
    <property type="evidence" value="ECO:0007669"/>
    <property type="project" value="TreeGrafter"/>
</dbReference>
<comment type="similarity">
    <text evidence="1 4">Belongs to the intercrine beta (chemokine CC) family.</text>
</comment>
<keyword evidence="4" id="KW-0964">Secreted</keyword>
<feature type="signal peptide" evidence="4">
    <location>
        <begin position="1"/>
        <end position="20"/>
    </location>
</feature>
<evidence type="ECO:0000313" key="6">
    <source>
        <dbReference type="EMBL" id="KAF6308820.1"/>
    </source>
</evidence>
<dbReference type="InterPro" id="IPR000827">
    <property type="entry name" value="Chemokine_CC_CS"/>
</dbReference>
<dbReference type="PROSITE" id="PS00472">
    <property type="entry name" value="SMALL_CYTOKINES_CC"/>
    <property type="match status" value="1"/>
</dbReference>
<dbReference type="Gene3D" id="2.40.50.40">
    <property type="match status" value="1"/>
</dbReference>
<evidence type="ECO:0000256" key="4">
    <source>
        <dbReference type="RuleBase" id="RU361150"/>
    </source>
</evidence>
<protein>
    <recommendedName>
        <fullName evidence="4">C-C motif chemokine</fullName>
    </recommendedName>
</protein>
<dbReference type="SUPFAM" id="SSF54117">
    <property type="entry name" value="Interleukin 8-like chemokines"/>
    <property type="match status" value="1"/>
</dbReference>
<proteinExistence type="inferred from homology"/>
<evidence type="ECO:0000256" key="1">
    <source>
        <dbReference type="ARBA" id="ARBA00010868"/>
    </source>
</evidence>
<keyword evidence="4" id="KW-0732">Signal</keyword>
<dbReference type="EMBL" id="JACAGB010000022">
    <property type="protein sequence ID" value="KAF6308820.1"/>
    <property type="molecule type" value="Genomic_DNA"/>
</dbReference>
<keyword evidence="4" id="KW-0145">Chemotaxis</keyword>
<keyword evidence="7" id="KW-1185">Reference proteome</keyword>
<evidence type="ECO:0000259" key="5">
    <source>
        <dbReference type="SMART" id="SM00199"/>
    </source>
</evidence>
<dbReference type="GO" id="GO:0005615">
    <property type="term" value="C:extracellular space"/>
    <property type="evidence" value="ECO:0007669"/>
    <property type="project" value="UniProtKB-KW"/>
</dbReference>
<evidence type="ECO:0000256" key="3">
    <source>
        <dbReference type="ARBA" id="ARBA00023157"/>
    </source>
</evidence>